<evidence type="ECO:0000313" key="5">
    <source>
        <dbReference type="Proteomes" id="UP000054845"/>
    </source>
</evidence>
<accession>A0A0P1BA61</accession>
<evidence type="ECO:0000259" key="3">
    <source>
        <dbReference type="Pfam" id="PF00487"/>
    </source>
</evidence>
<organism evidence="4 5">
    <name type="scientific">Ceraceosorus bombacis</name>
    <dbReference type="NCBI Taxonomy" id="401625"/>
    <lineage>
        <taxon>Eukaryota</taxon>
        <taxon>Fungi</taxon>
        <taxon>Dikarya</taxon>
        <taxon>Basidiomycota</taxon>
        <taxon>Ustilaginomycotina</taxon>
        <taxon>Exobasidiomycetes</taxon>
        <taxon>Ceraceosorales</taxon>
        <taxon>Ceraceosoraceae</taxon>
        <taxon>Ceraceosorus</taxon>
    </lineage>
</organism>
<reference evidence="5" key="1">
    <citation type="submission" date="2014-09" db="EMBL/GenBank/DDBJ databases">
        <authorList>
            <person name="Sharma Rahul"/>
            <person name="Thines Marco"/>
        </authorList>
    </citation>
    <scope>NUCLEOTIDE SEQUENCE [LARGE SCALE GENOMIC DNA]</scope>
</reference>
<dbReference type="OrthoDB" id="1461976at2759"/>
<feature type="transmembrane region" description="Helical" evidence="2">
    <location>
        <begin position="329"/>
        <end position="350"/>
    </location>
</feature>
<dbReference type="InterPro" id="IPR005804">
    <property type="entry name" value="FA_desaturase_dom"/>
</dbReference>
<dbReference type="Proteomes" id="UP000054845">
    <property type="component" value="Unassembled WGS sequence"/>
</dbReference>
<sequence>MTSKVSSGSMDYSHRPHKPHPKDEDLYEYVLPDLTMKQVLDAIPAHCKIVSTYEGIKMWIRDWLMAYAAYRAFVILDAALASTSPSSLPAKVLAGTLLLSVRISYALLQGTIGSGIWFVAHEAGHRTLTTSKTVNEVCGFINHSSMLIPYWAWRIVHANHHANTGHIDKDENYIPRTREEKGLKPLRPAPVDDFTPPLTPTSAHRASLSEDEHDGSSSHSSSVTATEDIQIHQAIKEPSLGEWLAEYAEDAPIFNFVNIFIMEVFGMPLSVIINFGGQRKYPYGTSYFSPSSQLFKHKHRHLIIFGNLGVAGMLAILANWIRVSGWSHVWWAYFMPFLVTNFIVVMLTYLQHIDPEVPHLSEEVWTFSRGALCTVDQSFCGPIGDWFTHNLSRYHVVHHLCSTKIPAHHLAEATEAVIPLLGRHYRFRPEKNQLKTLWQNVAACKTIANKTDPVIFNLDANGHARAFHAKSKAD</sequence>
<dbReference type="PANTHER" id="PTHR32100">
    <property type="entry name" value="OMEGA-6 FATTY ACID DESATURASE, CHLOROPLASTIC"/>
    <property type="match status" value="1"/>
</dbReference>
<keyword evidence="2" id="KW-0472">Membrane</keyword>
<feature type="region of interest" description="Disordered" evidence="1">
    <location>
        <begin position="180"/>
        <end position="223"/>
    </location>
</feature>
<feature type="compositionally biased region" description="Polar residues" evidence="1">
    <location>
        <begin position="1"/>
        <end position="10"/>
    </location>
</feature>
<feature type="domain" description="Fatty acid desaturase" evidence="3">
    <location>
        <begin position="280"/>
        <end position="426"/>
    </location>
</feature>
<protein>
    <submittedName>
        <fullName evidence="4">OMEGA-6 FATTY ACID DESATURASE, ENDOPLASMIC RETICULUM</fullName>
    </submittedName>
</protein>
<feature type="region of interest" description="Disordered" evidence="1">
    <location>
        <begin position="1"/>
        <end position="24"/>
    </location>
</feature>
<keyword evidence="2" id="KW-0812">Transmembrane</keyword>
<evidence type="ECO:0000313" key="4">
    <source>
        <dbReference type="EMBL" id="CEH12047.1"/>
    </source>
</evidence>
<evidence type="ECO:0000256" key="1">
    <source>
        <dbReference type="SAM" id="MobiDB-lite"/>
    </source>
</evidence>
<dbReference type="EMBL" id="CCYA01000118">
    <property type="protein sequence ID" value="CEH12047.1"/>
    <property type="molecule type" value="Genomic_DNA"/>
</dbReference>
<feature type="compositionally biased region" description="Basic and acidic residues" evidence="1">
    <location>
        <begin position="207"/>
        <end position="216"/>
    </location>
</feature>
<dbReference type="STRING" id="401625.A0A0P1BA61"/>
<feature type="domain" description="Fatty acid desaturase" evidence="3">
    <location>
        <begin position="106"/>
        <end position="178"/>
    </location>
</feature>
<feature type="transmembrane region" description="Helical" evidence="2">
    <location>
        <begin position="103"/>
        <end position="120"/>
    </location>
</feature>
<evidence type="ECO:0000256" key="2">
    <source>
        <dbReference type="SAM" id="Phobius"/>
    </source>
</evidence>
<name>A0A0P1BA61_9BASI</name>
<keyword evidence="5" id="KW-1185">Reference proteome</keyword>
<keyword evidence="2" id="KW-1133">Transmembrane helix</keyword>
<feature type="transmembrane region" description="Helical" evidence="2">
    <location>
        <begin position="302"/>
        <end position="323"/>
    </location>
</feature>
<dbReference type="InterPro" id="IPR012171">
    <property type="entry name" value="Fatty_acid_desaturase"/>
</dbReference>
<proteinExistence type="predicted"/>
<dbReference type="GO" id="GO:0006629">
    <property type="term" value="P:lipid metabolic process"/>
    <property type="evidence" value="ECO:0007669"/>
    <property type="project" value="InterPro"/>
</dbReference>
<dbReference type="GO" id="GO:0016491">
    <property type="term" value="F:oxidoreductase activity"/>
    <property type="evidence" value="ECO:0007669"/>
    <property type="project" value="InterPro"/>
</dbReference>
<dbReference type="Pfam" id="PF00487">
    <property type="entry name" value="FA_desaturase"/>
    <property type="match status" value="2"/>
</dbReference>
<dbReference type="AlphaFoldDB" id="A0A0P1BA61"/>
<feature type="transmembrane region" description="Helical" evidence="2">
    <location>
        <begin position="64"/>
        <end position="83"/>
    </location>
</feature>